<name>A0AAV7B818_ENGPU</name>
<evidence type="ECO:0000313" key="2">
    <source>
        <dbReference type="EMBL" id="KAG8568728.1"/>
    </source>
</evidence>
<dbReference type="AlphaFoldDB" id="A0AAV7B818"/>
<evidence type="ECO:0000256" key="1">
    <source>
        <dbReference type="SAM" id="MobiDB-lite"/>
    </source>
</evidence>
<reference evidence="2" key="1">
    <citation type="thesis" date="2020" institute="ProQuest LLC" country="789 East Eisenhower Parkway, Ann Arbor, MI, USA">
        <title>Comparative Genomics and Chromosome Evolution.</title>
        <authorList>
            <person name="Mudd A.B."/>
        </authorList>
    </citation>
    <scope>NUCLEOTIDE SEQUENCE</scope>
    <source>
        <strain evidence="2">237g6f4</strain>
        <tissue evidence="2">Blood</tissue>
    </source>
</reference>
<sequence length="101" mass="11354">MYSLCLFLGIVYIKRVFFPRTHSGKNILVHTTLHHRKILNLFLSLSPMFPKVLYLKISLASRCSKVLGRSTQRGSTSTFSRPANFNTPGSTSLPHPPLLTP</sequence>
<gene>
    <name evidence="2" type="ORF">GDO81_014122</name>
</gene>
<evidence type="ECO:0000313" key="3">
    <source>
        <dbReference type="Proteomes" id="UP000824782"/>
    </source>
</evidence>
<feature type="region of interest" description="Disordered" evidence="1">
    <location>
        <begin position="68"/>
        <end position="101"/>
    </location>
</feature>
<accession>A0AAV7B818</accession>
<dbReference type="EMBL" id="WNYA01000006">
    <property type="protein sequence ID" value="KAG8568728.1"/>
    <property type="molecule type" value="Genomic_DNA"/>
</dbReference>
<dbReference type="Proteomes" id="UP000824782">
    <property type="component" value="Unassembled WGS sequence"/>
</dbReference>
<feature type="compositionally biased region" description="Polar residues" evidence="1">
    <location>
        <begin position="69"/>
        <end position="86"/>
    </location>
</feature>
<proteinExistence type="predicted"/>
<keyword evidence="3" id="KW-1185">Reference proteome</keyword>
<organism evidence="2 3">
    <name type="scientific">Engystomops pustulosus</name>
    <name type="common">Tungara frog</name>
    <name type="synonym">Physalaemus pustulosus</name>
    <dbReference type="NCBI Taxonomy" id="76066"/>
    <lineage>
        <taxon>Eukaryota</taxon>
        <taxon>Metazoa</taxon>
        <taxon>Chordata</taxon>
        <taxon>Craniata</taxon>
        <taxon>Vertebrata</taxon>
        <taxon>Euteleostomi</taxon>
        <taxon>Amphibia</taxon>
        <taxon>Batrachia</taxon>
        <taxon>Anura</taxon>
        <taxon>Neobatrachia</taxon>
        <taxon>Hyloidea</taxon>
        <taxon>Leptodactylidae</taxon>
        <taxon>Leiuperinae</taxon>
        <taxon>Engystomops</taxon>
    </lineage>
</organism>
<comment type="caution">
    <text evidence="2">The sequence shown here is derived from an EMBL/GenBank/DDBJ whole genome shotgun (WGS) entry which is preliminary data.</text>
</comment>
<protein>
    <submittedName>
        <fullName evidence="2">Uncharacterized protein</fullName>
    </submittedName>
</protein>